<sequence>MTLWTFNLRSNDSDIEDEEAESPCQNATTSHTTHSQHQNQINNELEDLFGTTEENIEYKPNPWSIAKINAHSRNTAPKPKPTWKATGNPGWRSSGPQSWKKPTPTVKDKRVVFTETSPNSGKSLRDSISNALRRGGPVTTVGQDQSIEDRENQRTERSNEWLESQATDTIPSLDTDPLLDSYVYPPVDSHQEQTSSTLVSHQLSTYIPDGHSTLPLYGESCKETQYLDIPEELCHEDIYVDELATLASGSGDQHTPGNSSCLSRYLVEDGAGFNVGSMHTPVDPRPDLQWENASLPDHFGTASPELGSSRISQNLAHLASPYLDSPIDQLEPSPTVQLIVAQKPNEPMASRYSEARVNRVESPTFAWSPPSPTPPHTQTTRNQVYPLHTPERASHPTRNSFSTPRNKLARRFDPDDKPFWSTLPTPPSSNFKPPTDGIKGSRFRLPGAFLASGSSSSGRVLYKPPPRKRTRSRGDEESGRKWKVTRVG</sequence>
<evidence type="ECO:0000313" key="2">
    <source>
        <dbReference type="EMBL" id="CUA74586.1"/>
    </source>
</evidence>
<dbReference type="Proteomes" id="UP000044841">
    <property type="component" value="Unassembled WGS sequence"/>
</dbReference>
<feature type="region of interest" description="Disordered" evidence="1">
    <location>
        <begin position="1"/>
        <end position="40"/>
    </location>
</feature>
<feature type="region of interest" description="Disordered" evidence="1">
    <location>
        <begin position="363"/>
        <end position="382"/>
    </location>
</feature>
<dbReference type="EMBL" id="CYGV01001462">
    <property type="protein sequence ID" value="CUA74586.1"/>
    <property type="molecule type" value="Genomic_DNA"/>
</dbReference>
<feature type="compositionally biased region" description="Low complexity" evidence="1">
    <location>
        <begin position="25"/>
        <end position="40"/>
    </location>
</feature>
<feature type="region of interest" description="Disordered" evidence="1">
    <location>
        <begin position="70"/>
        <end position="178"/>
    </location>
</feature>
<name>A0A0K6G7Y2_9AGAM</name>
<accession>A0A0K6G7Y2</accession>
<dbReference type="AlphaFoldDB" id="A0A0K6G7Y2"/>
<proteinExistence type="predicted"/>
<organism evidence="2 3">
    <name type="scientific">Rhizoctonia solani</name>
    <dbReference type="NCBI Taxonomy" id="456999"/>
    <lineage>
        <taxon>Eukaryota</taxon>
        <taxon>Fungi</taxon>
        <taxon>Dikarya</taxon>
        <taxon>Basidiomycota</taxon>
        <taxon>Agaricomycotina</taxon>
        <taxon>Agaricomycetes</taxon>
        <taxon>Cantharellales</taxon>
        <taxon>Ceratobasidiaceae</taxon>
        <taxon>Rhizoctonia</taxon>
    </lineage>
</organism>
<keyword evidence="3" id="KW-1185">Reference proteome</keyword>
<reference evidence="2 3" key="1">
    <citation type="submission" date="2015-07" db="EMBL/GenBank/DDBJ databases">
        <authorList>
            <person name="Noorani M."/>
        </authorList>
    </citation>
    <scope>NUCLEOTIDE SEQUENCE [LARGE SCALE GENOMIC DNA]</scope>
    <source>
        <strain evidence="2">BBA 69670</strain>
    </source>
</reference>
<feature type="region of interest" description="Disordered" evidence="1">
    <location>
        <begin position="389"/>
        <end position="488"/>
    </location>
</feature>
<feature type="compositionally biased region" description="Polar residues" evidence="1">
    <location>
        <begin position="114"/>
        <end position="130"/>
    </location>
</feature>
<feature type="compositionally biased region" description="Polar residues" evidence="1">
    <location>
        <begin position="1"/>
        <end position="10"/>
    </location>
</feature>
<protein>
    <submittedName>
        <fullName evidence="2">Uncharacterized protein</fullName>
    </submittedName>
</protein>
<evidence type="ECO:0000313" key="3">
    <source>
        <dbReference type="Proteomes" id="UP000044841"/>
    </source>
</evidence>
<feature type="compositionally biased region" description="Polar residues" evidence="1">
    <location>
        <begin position="161"/>
        <end position="172"/>
    </location>
</feature>
<gene>
    <name evidence="2" type="ORF">RSOLAG22IIIB_11324</name>
</gene>
<feature type="compositionally biased region" description="Polar residues" evidence="1">
    <location>
        <begin position="396"/>
        <end position="405"/>
    </location>
</feature>
<evidence type="ECO:0000256" key="1">
    <source>
        <dbReference type="SAM" id="MobiDB-lite"/>
    </source>
</evidence>
<feature type="compositionally biased region" description="Basic and acidic residues" evidence="1">
    <location>
        <begin position="147"/>
        <end position="160"/>
    </location>
</feature>